<dbReference type="GO" id="GO:0008320">
    <property type="term" value="F:protein transmembrane transporter activity"/>
    <property type="evidence" value="ECO:0007669"/>
    <property type="project" value="UniProtKB-UniRule"/>
</dbReference>
<evidence type="ECO:0000256" key="8">
    <source>
        <dbReference type="ARBA" id="ARBA00023136"/>
    </source>
</evidence>
<dbReference type="InterPro" id="IPR003369">
    <property type="entry name" value="TatA/B/E"/>
</dbReference>
<keyword evidence="12" id="KW-1185">Reference proteome</keyword>
<dbReference type="Proteomes" id="UP000184404">
    <property type="component" value="Unassembled WGS sequence"/>
</dbReference>
<dbReference type="NCBIfam" id="NF011430">
    <property type="entry name" value="PRK14861.1"/>
    <property type="match status" value="1"/>
</dbReference>
<evidence type="ECO:0000256" key="1">
    <source>
        <dbReference type="ARBA" id="ARBA00004162"/>
    </source>
</evidence>
<proteinExistence type="inferred from homology"/>
<dbReference type="STRING" id="1123243.SAMN02745190_01170"/>
<feature type="region of interest" description="Disordered" evidence="10">
    <location>
        <begin position="47"/>
        <end position="90"/>
    </location>
</feature>
<evidence type="ECO:0000256" key="5">
    <source>
        <dbReference type="ARBA" id="ARBA00022927"/>
    </source>
</evidence>
<dbReference type="GO" id="GO:0043953">
    <property type="term" value="P:protein transport by the Tat complex"/>
    <property type="evidence" value="ECO:0007669"/>
    <property type="project" value="UniProtKB-UniRule"/>
</dbReference>
<dbReference type="NCBIfam" id="TIGR01411">
    <property type="entry name" value="tatAE"/>
    <property type="match status" value="1"/>
</dbReference>
<dbReference type="RefSeq" id="WP_094756493.1">
    <property type="nucleotide sequence ID" value="NZ_FQUG01000004.1"/>
</dbReference>
<dbReference type="InterPro" id="IPR006312">
    <property type="entry name" value="TatA/E"/>
</dbReference>
<keyword evidence="6 9" id="KW-1133">Transmembrane helix</keyword>
<evidence type="ECO:0000313" key="11">
    <source>
        <dbReference type="EMBL" id="SHE78444.1"/>
    </source>
</evidence>
<evidence type="ECO:0000256" key="2">
    <source>
        <dbReference type="ARBA" id="ARBA00022448"/>
    </source>
</evidence>
<evidence type="ECO:0000256" key="9">
    <source>
        <dbReference type="HAMAP-Rule" id="MF_00236"/>
    </source>
</evidence>
<keyword evidence="5 9" id="KW-0653">Protein transport</keyword>
<comment type="subunit">
    <text evidence="9">Forms a complex with TatC.</text>
</comment>
<gene>
    <name evidence="9" type="primary">tatA</name>
    <name evidence="11" type="ORF">SAMN02745190_01170</name>
</gene>
<accession>A0A1M4WB30</accession>
<keyword evidence="8 9" id="KW-0472">Membrane</keyword>
<sequence length="90" mass="9644">MFGIGVPELLLILVIGLVVFGPGKLPEVGRAVGKGIREFKKATTALTAEDEPAKEEPKKIVAKEDNEVISADEQKKKSGKSEKSKKAKKA</sequence>
<dbReference type="GO" id="GO:0033281">
    <property type="term" value="C:TAT protein transport complex"/>
    <property type="evidence" value="ECO:0007669"/>
    <property type="project" value="UniProtKB-UniRule"/>
</dbReference>
<name>A0A1M4WB30_9FIRM</name>
<dbReference type="EMBL" id="FQUG01000004">
    <property type="protein sequence ID" value="SHE78444.1"/>
    <property type="molecule type" value="Genomic_DNA"/>
</dbReference>
<dbReference type="HAMAP" id="MF_00236">
    <property type="entry name" value="TatA_E"/>
    <property type="match status" value="1"/>
</dbReference>
<keyword evidence="4 9" id="KW-0812">Transmembrane</keyword>
<evidence type="ECO:0000256" key="3">
    <source>
        <dbReference type="ARBA" id="ARBA00022475"/>
    </source>
</evidence>
<dbReference type="PRINTS" id="PR01506">
    <property type="entry name" value="TATBPROTEIN"/>
</dbReference>
<evidence type="ECO:0000256" key="7">
    <source>
        <dbReference type="ARBA" id="ARBA00023010"/>
    </source>
</evidence>
<dbReference type="PANTHER" id="PTHR42982:SF1">
    <property type="entry name" value="SEC-INDEPENDENT PROTEIN TRANSLOCASE PROTEIN TATA"/>
    <property type="match status" value="1"/>
</dbReference>
<keyword evidence="3 9" id="KW-1003">Cell membrane</keyword>
<evidence type="ECO:0000256" key="10">
    <source>
        <dbReference type="SAM" id="MobiDB-lite"/>
    </source>
</evidence>
<reference evidence="11 12" key="1">
    <citation type="submission" date="2016-11" db="EMBL/GenBank/DDBJ databases">
        <authorList>
            <person name="Jaros S."/>
            <person name="Januszkiewicz K."/>
            <person name="Wedrychowicz H."/>
        </authorList>
    </citation>
    <scope>NUCLEOTIDE SEQUENCE [LARGE SCALE GENOMIC DNA]</scope>
    <source>
        <strain evidence="11 12">DSM 10502</strain>
    </source>
</reference>
<dbReference type="AlphaFoldDB" id="A0A1M4WB30"/>
<dbReference type="Pfam" id="PF02416">
    <property type="entry name" value="TatA_B_E"/>
    <property type="match status" value="1"/>
</dbReference>
<protein>
    <recommendedName>
        <fullName evidence="9">Sec-independent protein translocase protein TatA</fullName>
    </recommendedName>
</protein>
<organism evidence="11 12">
    <name type="scientific">Schwartzia succinivorans DSM 10502</name>
    <dbReference type="NCBI Taxonomy" id="1123243"/>
    <lineage>
        <taxon>Bacteria</taxon>
        <taxon>Bacillati</taxon>
        <taxon>Bacillota</taxon>
        <taxon>Negativicutes</taxon>
        <taxon>Selenomonadales</taxon>
        <taxon>Selenomonadaceae</taxon>
        <taxon>Schwartzia</taxon>
    </lineage>
</organism>
<dbReference type="PANTHER" id="PTHR42982">
    <property type="entry name" value="SEC-INDEPENDENT PROTEIN TRANSLOCASE PROTEIN TATA"/>
    <property type="match status" value="1"/>
</dbReference>
<keyword evidence="2 9" id="KW-0813">Transport</keyword>
<evidence type="ECO:0000256" key="6">
    <source>
        <dbReference type="ARBA" id="ARBA00022989"/>
    </source>
</evidence>
<dbReference type="Gene3D" id="1.20.5.3310">
    <property type="match status" value="1"/>
</dbReference>
<feature type="compositionally biased region" description="Basic and acidic residues" evidence="10">
    <location>
        <begin position="54"/>
        <end position="84"/>
    </location>
</feature>
<comment type="subcellular location">
    <subcellularLocation>
        <location evidence="1 9">Cell membrane</location>
        <topology evidence="1 9">Single-pass membrane protein</topology>
    </subcellularLocation>
</comment>
<evidence type="ECO:0000256" key="4">
    <source>
        <dbReference type="ARBA" id="ARBA00022692"/>
    </source>
</evidence>
<keyword evidence="7 9" id="KW-0811">Translocation</keyword>
<evidence type="ECO:0000313" key="12">
    <source>
        <dbReference type="Proteomes" id="UP000184404"/>
    </source>
</evidence>
<comment type="function">
    <text evidence="9">Part of the twin-arginine translocation (Tat) system that transports large folded proteins containing a characteristic twin-arginine motif in their signal peptide across membranes. TatA could form the protein-conducting channel of the Tat system.</text>
</comment>
<comment type="similarity">
    <text evidence="9">Belongs to the TatA/E family.</text>
</comment>